<gene>
    <name evidence="4" type="ORF">CC78DRAFT_570550</name>
</gene>
<dbReference type="Pfam" id="PF10342">
    <property type="entry name" value="Kre9_KNH"/>
    <property type="match status" value="1"/>
</dbReference>
<dbReference type="AlphaFoldDB" id="A0A9P4K5N9"/>
<sequence length="230" mass="23682">MFGKFSAIAVLAGLAAAFHEPVEPPSGNPITAPMNEVIEAGTTYTIEWDPTTPNTVSLLLYSGPATNLQLDQVLVEGIENSGSFVWDVPSDLGVPDSDATGYGIRLIDDVNGQYQWSTPFGIEGEGIVVSSSVSSGYSASTPVPTSESTTSMVYNTTSIVTSHYTASTGYPVSNSSILYPTKSMSVPSTLKPTASSTTGTAPPQVSDNAASSLNAGLGLTGALVAAIFML</sequence>
<evidence type="ECO:0000256" key="1">
    <source>
        <dbReference type="ARBA" id="ARBA00022729"/>
    </source>
</evidence>
<evidence type="ECO:0000313" key="5">
    <source>
        <dbReference type="Proteomes" id="UP000800093"/>
    </source>
</evidence>
<feature type="chain" id="PRO_5040202210" description="Yeast cell wall synthesis Kre9/Knh1-like N-terminal domain-containing protein" evidence="2">
    <location>
        <begin position="18"/>
        <end position="230"/>
    </location>
</feature>
<keyword evidence="1 2" id="KW-0732">Signal</keyword>
<evidence type="ECO:0000313" key="4">
    <source>
        <dbReference type="EMBL" id="KAF2261393.1"/>
    </source>
</evidence>
<feature type="signal peptide" evidence="2">
    <location>
        <begin position="1"/>
        <end position="17"/>
    </location>
</feature>
<dbReference type="EMBL" id="ML986658">
    <property type="protein sequence ID" value="KAF2261393.1"/>
    <property type="molecule type" value="Genomic_DNA"/>
</dbReference>
<dbReference type="OrthoDB" id="4094614at2759"/>
<dbReference type="PANTHER" id="PTHR40633:SF1">
    <property type="entry name" value="GPI ANCHORED SERINE-THREONINE RICH PROTEIN (AFU_ORTHOLOGUE AFUA_1G03630)"/>
    <property type="match status" value="1"/>
</dbReference>
<protein>
    <recommendedName>
        <fullName evidence="3">Yeast cell wall synthesis Kre9/Knh1-like N-terminal domain-containing protein</fullName>
    </recommendedName>
</protein>
<organism evidence="4 5">
    <name type="scientific">Lojkania enalia</name>
    <dbReference type="NCBI Taxonomy" id="147567"/>
    <lineage>
        <taxon>Eukaryota</taxon>
        <taxon>Fungi</taxon>
        <taxon>Dikarya</taxon>
        <taxon>Ascomycota</taxon>
        <taxon>Pezizomycotina</taxon>
        <taxon>Dothideomycetes</taxon>
        <taxon>Pleosporomycetidae</taxon>
        <taxon>Pleosporales</taxon>
        <taxon>Pleosporales incertae sedis</taxon>
        <taxon>Lojkania</taxon>
    </lineage>
</organism>
<evidence type="ECO:0000256" key="2">
    <source>
        <dbReference type="SAM" id="SignalP"/>
    </source>
</evidence>
<proteinExistence type="predicted"/>
<dbReference type="InterPro" id="IPR052982">
    <property type="entry name" value="SRP1/TIP1-like"/>
</dbReference>
<dbReference type="PANTHER" id="PTHR40633">
    <property type="entry name" value="MATRIX PROTEIN, PUTATIVE (AFU_ORTHOLOGUE AFUA_8G05410)-RELATED"/>
    <property type="match status" value="1"/>
</dbReference>
<keyword evidence="5" id="KW-1185">Reference proteome</keyword>
<comment type="caution">
    <text evidence="4">The sequence shown here is derived from an EMBL/GenBank/DDBJ whole genome shotgun (WGS) entry which is preliminary data.</text>
</comment>
<reference evidence="5" key="1">
    <citation type="journal article" date="2020" name="Stud. Mycol.">
        <title>101 Dothideomycetes genomes: A test case for predicting lifestyles and emergence of pathogens.</title>
        <authorList>
            <person name="Haridas S."/>
            <person name="Albert R."/>
            <person name="Binder M."/>
            <person name="Bloem J."/>
            <person name="LaButti K."/>
            <person name="Salamov A."/>
            <person name="Andreopoulos B."/>
            <person name="Baker S."/>
            <person name="Barry K."/>
            <person name="Bills G."/>
            <person name="Bluhm B."/>
            <person name="Cannon C."/>
            <person name="Castanera R."/>
            <person name="Culley D."/>
            <person name="Daum C."/>
            <person name="Ezra D."/>
            <person name="Gonzalez J."/>
            <person name="Henrissat B."/>
            <person name="Kuo A."/>
            <person name="Liang C."/>
            <person name="Lipzen A."/>
            <person name="Lutzoni F."/>
            <person name="Magnuson J."/>
            <person name="Mondo S."/>
            <person name="Nolan M."/>
            <person name="Ohm R."/>
            <person name="Pangilinan J."/>
            <person name="Park H.-J."/>
            <person name="Ramirez L."/>
            <person name="Alfaro M."/>
            <person name="Sun H."/>
            <person name="Tritt A."/>
            <person name="Yoshinaga Y."/>
            <person name="Zwiers L.-H."/>
            <person name="Turgeon B."/>
            <person name="Goodwin S."/>
            <person name="Spatafora J."/>
            <person name="Crous P."/>
            <person name="Grigoriev I."/>
        </authorList>
    </citation>
    <scope>NUCLEOTIDE SEQUENCE [LARGE SCALE GENOMIC DNA]</scope>
    <source>
        <strain evidence="5">CBS 304.66</strain>
    </source>
</reference>
<evidence type="ECO:0000259" key="3">
    <source>
        <dbReference type="Pfam" id="PF10342"/>
    </source>
</evidence>
<accession>A0A9P4K5N9</accession>
<feature type="domain" description="Yeast cell wall synthesis Kre9/Knh1-like N-terminal" evidence="3">
    <location>
        <begin position="34"/>
        <end position="122"/>
    </location>
</feature>
<name>A0A9P4K5N9_9PLEO</name>
<dbReference type="Proteomes" id="UP000800093">
    <property type="component" value="Unassembled WGS sequence"/>
</dbReference>
<dbReference type="InterPro" id="IPR018466">
    <property type="entry name" value="Kre9/Knh1-like_N"/>
</dbReference>